<dbReference type="AlphaFoldDB" id="A0A9P1GW80"/>
<name>A0A9P1GW80_9PEZI</name>
<dbReference type="PANTHER" id="PTHR42060:SF1">
    <property type="entry name" value="NHL REPEAT-CONTAINING PROTEIN"/>
    <property type="match status" value="1"/>
</dbReference>
<keyword evidence="3" id="KW-1185">Reference proteome</keyword>
<dbReference type="Proteomes" id="UP000838763">
    <property type="component" value="Unassembled WGS sequence"/>
</dbReference>
<dbReference type="Gene3D" id="2.120.10.30">
    <property type="entry name" value="TolB, C-terminal domain"/>
    <property type="match status" value="1"/>
</dbReference>
<comment type="caution">
    <text evidence="2">The sequence shown here is derived from an EMBL/GenBank/DDBJ whole genome shotgun (WGS) entry which is preliminary data.</text>
</comment>
<keyword evidence="1" id="KW-0732">Signal</keyword>
<protein>
    <recommendedName>
        <fullName evidence="4">SMP-30/Gluconolactonase/LRE-like region domain-containing protein</fullName>
    </recommendedName>
</protein>
<evidence type="ECO:0000256" key="1">
    <source>
        <dbReference type="SAM" id="SignalP"/>
    </source>
</evidence>
<evidence type="ECO:0000313" key="2">
    <source>
        <dbReference type="EMBL" id="CAI4211097.1"/>
    </source>
</evidence>
<feature type="signal peptide" evidence="1">
    <location>
        <begin position="1"/>
        <end position="17"/>
    </location>
</feature>
<organism evidence="2 3">
    <name type="scientific">Parascedosporium putredinis</name>
    <dbReference type="NCBI Taxonomy" id="1442378"/>
    <lineage>
        <taxon>Eukaryota</taxon>
        <taxon>Fungi</taxon>
        <taxon>Dikarya</taxon>
        <taxon>Ascomycota</taxon>
        <taxon>Pezizomycotina</taxon>
        <taxon>Sordariomycetes</taxon>
        <taxon>Hypocreomycetidae</taxon>
        <taxon>Microascales</taxon>
        <taxon>Microascaceae</taxon>
        <taxon>Parascedosporium</taxon>
    </lineage>
</organism>
<dbReference type="EMBL" id="CALLCH030000001">
    <property type="protein sequence ID" value="CAI4211097.1"/>
    <property type="molecule type" value="Genomic_DNA"/>
</dbReference>
<dbReference type="PANTHER" id="PTHR42060">
    <property type="entry name" value="NHL REPEAT-CONTAINING PROTEIN-RELATED"/>
    <property type="match status" value="1"/>
</dbReference>
<dbReference type="SUPFAM" id="SSF63829">
    <property type="entry name" value="Calcium-dependent phosphotriesterase"/>
    <property type="match status" value="1"/>
</dbReference>
<sequence length="299" mass="31454">MRFQSLFTLFALPAVLAGGNRPGSKVSVIYETDTVGPWFENLVVRPSGTILATRMDDPGSGTSTPAARPALTPDVYVFNAGNFSLALGGFVPGSLAVWKVDLTVNWGHSAPVPERVASLPDALFLNGIARWDDTRVLVGDIVGNVVYLLDVTTGDFDVAIDIPETTLVNGIRVHDDTVYFVSGAAGSIYRLPVDADALPTGPAQLIAADLNLDDFDMADDGTIYAAAVWSNQLLKVTQAGAVTVLAGGPNSVKLLSCTSARLGRTRKDRNTVYLSTMGNGAFPSPGDVTTEAKIVAVKV</sequence>
<dbReference type="OrthoDB" id="9977941at2759"/>
<gene>
    <name evidence="2" type="ORF">PPNO1_LOCUS895</name>
</gene>
<dbReference type="InterPro" id="IPR052998">
    <property type="entry name" value="Hetero-Diels-Alderase-like"/>
</dbReference>
<reference evidence="2" key="1">
    <citation type="submission" date="2022-11" db="EMBL/GenBank/DDBJ databases">
        <authorList>
            <person name="Scott C."/>
            <person name="Bruce N."/>
        </authorList>
    </citation>
    <scope>NUCLEOTIDE SEQUENCE</scope>
</reference>
<evidence type="ECO:0000313" key="3">
    <source>
        <dbReference type="Proteomes" id="UP000838763"/>
    </source>
</evidence>
<feature type="chain" id="PRO_5040482809" description="SMP-30/Gluconolactonase/LRE-like region domain-containing protein" evidence="1">
    <location>
        <begin position="18"/>
        <end position="299"/>
    </location>
</feature>
<accession>A0A9P1GW80</accession>
<dbReference type="InterPro" id="IPR011042">
    <property type="entry name" value="6-blade_b-propeller_TolB-like"/>
</dbReference>
<proteinExistence type="predicted"/>
<evidence type="ECO:0008006" key="4">
    <source>
        <dbReference type="Google" id="ProtNLM"/>
    </source>
</evidence>